<organism evidence="3 4">
    <name type="scientific">Penicillium roqueforti (strain FM164)</name>
    <dbReference type="NCBI Taxonomy" id="1365484"/>
    <lineage>
        <taxon>Eukaryota</taxon>
        <taxon>Fungi</taxon>
        <taxon>Dikarya</taxon>
        <taxon>Ascomycota</taxon>
        <taxon>Pezizomycotina</taxon>
        <taxon>Eurotiomycetes</taxon>
        <taxon>Eurotiomycetidae</taxon>
        <taxon>Eurotiales</taxon>
        <taxon>Aspergillaceae</taxon>
        <taxon>Penicillium</taxon>
    </lineage>
</organism>
<dbReference type="SUPFAM" id="SSF53686">
    <property type="entry name" value="Tryptophan synthase beta subunit-like PLP-dependent enzymes"/>
    <property type="match status" value="1"/>
</dbReference>
<proteinExistence type="predicted"/>
<evidence type="ECO:0000313" key="3">
    <source>
        <dbReference type="EMBL" id="CDM28732.1"/>
    </source>
</evidence>
<dbReference type="EMBL" id="HG792015">
    <property type="protein sequence ID" value="CDM28732.1"/>
    <property type="molecule type" value="Genomic_DNA"/>
</dbReference>
<dbReference type="OrthoDB" id="4525356at2759"/>
<dbReference type="InterPro" id="IPR023026">
    <property type="entry name" value="Trp_synth_beta/beta-like"/>
</dbReference>
<name>W6QGI0_PENRF</name>
<protein>
    <submittedName>
        <fullName evidence="3">Tryptophan synthase, beta chain</fullName>
    </submittedName>
</protein>
<gene>
    <name evidence="3" type="ORF">PROQFM164_S01g002543</name>
</gene>
<evidence type="ECO:0000256" key="2">
    <source>
        <dbReference type="ARBA" id="ARBA00022898"/>
    </source>
</evidence>
<keyword evidence="2" id="KW-0663">Pyridoxal phosphate</keyword>
<dbReference type="AlphaFoldDB" id="W6QGI0"/>
<evidence type="ECO:0000256" key="1">
    <source>
        <dbReference type="ARBA" id="ARBA00001933"/>
    </source>
</evidence>
<dbReference type="Proteomes" id="UP000030686">
    <property type="component" value="Unassembled WGS sequence"/>
</dbReference>
<comment type="cofactor">
    <cofactor evidence="1">
        <name>pyridoxal 5'-phosphate</name>
        <dbReference type="ChEBI" id="CHEBI:597326"/>
    </cofactor>
</comment>
<reference evidence="3" key="1">
    <citation type="journal article" date="2014" name="Nat. Commun.">
        <title>Multiple recent horizontal transfers of a large genomic region in cheese making fungi.</title>
        <authorList>
            <person name="Cheeseman K."/>
            <person name="Ropars J."/>
            <person name="Renault P."/>
            <person name="Dupont J."/>
            <person name="Gouzy J."/>
            <person name="Branca A."/>
            <person name="Abraham A.L."/>
            <person name="Ceppi M."/>
            <person name="Conseiller E."/>
            <person name="Debuchy R."/>
            <person name="Malagnac F."/>
            <person name="Goarin A."/>
            <person name="Silar P."/>
            <person name="Lacoste S."/>
            <person name="Sallet E."/>
            <person name="Bensimon A."/>
            <person name="Giraud T."/>
            <person name="Brygoo Y."/>
        </authorList>
    </citation>
    <scope>NUCLEOTIDE SEQUENCE [LARGE SCALE GENOMIC DNA]</scope>
    <source>
        <strain evidence="3">FM164</strain>
    </source>
</reference>
<keyword evidence="4" id="KW-1185">Reference proteome</keyword>
<dbReference type="STRING" id="1365484.W6QGI0"/>
<accession>W6QGI0</accession>
<dbReference type="InterPro" id="IPR036052">
    <property type="entry name" value="TrpB-like_PALP_sf"/>
</dbReference>
<dbReference type="PANTHER" id="PTHR48077">
    <property type="entry name" value="TRYPTOPHAN SYNTHASE-RELATED"/>
    <property type="match status" value="1"/>
</dbReference>
<dbReference type="GO" id="GO:0004834">
    <property type="term" value="F:tryptophan synthase activity"/>
    <property type="evidence" value="ECO:0007669"/>
    <property type="project" value="InterPro"/>
</dbReference>
<dbReference type="PANTHER" id="PTHR48077:SF3">
    <property type="entry name" value="TRYPTOPHAN SYNTHASE"/>
    <property type="match status" value="1"/>
</dbReference>
<dbReference type="GO" id="GO:0005737">
    <property type="term" value="C:cytoplasm"/>
    <property type="evidence" value="ECO:0007669"/>
    <property type="project" value="TreeGrafter"/>
</dbReference>
<evidence type="ECO:0000313" key="4">
    <source>
        <dbReference type="Proteomes" id="UP000030686"/>
    </source>
</evidence>
<dbReference type="Gene3D" id="3.40.50.1100">
    <property type="match status" value="1"/>
</dbReference>
<sequence length="89" mass="9264">MVLVQRLALAMNGSRLHTAIITCVGGGSIAAGIQISNTQFISVGLDYPGVGPELASWKESGRMSFVSANNTNVLEAFSLLGRMEGIVPA</sequence>